<dbReference type="Proteomes" id="UP001202248">
    <property type="component" value="Unassembled WGS sequence"/>
</dbReference>
<gene>
    <name evidence="2" type="ORF">MKP09_08585</name>
</gene>
<protein>
    <recommendedName>
        <fullName evidence="1">HTH cro/C1-type domain-containing protein</fullName>
    </recommendedName>
</protein>
<dbReference type="RefSeq" id="WP_240827306.1">
    <property type="nucleotide sequence ID" value="NZ_JAKWBL010000001.1"/>
</dbReference>
<proteinExistence type="predicted"/>
<organism evidence="2 3">
    <name type="scientific">Niabella ginsengisoli</name>
    <dbReference type="NCBI Taxonomy" id="522298"/>
    <lineage>
        <taxon>Bacteria</taxon>
        <taxon>Pseudomonadati</taxon>
        <taxon>Bacteroidota</taxon>
        <taxon>Chitinophagia</taxon>
        <taxon>Chitinophagales</taxon>
        <taxon>Chitinophagaceae</taxon>
        <taxon>Niabella</taxon>
    </lineage>
</organism>
<evidence type="ECO:0000313" key="2">
    <source>
        <dbReference type="EMBL" id="MCH5597956.1"/>
    </source>
</evidence>
<dbReference type="InterPro" id="IPR001387">
    <property type="entry name" value="Cro/C1-type_HTH"/>
</dbReference>
<evidence type="ECO:0000259" key="1">
    <source>
        <dbReference type="PROSITE" id="PS50943"/>
    </source>
</evidence>
<dbReference type="PROSITE" id="PS50943">
    <property type="entry name" value="HTH_CROC1"/>
    <property type="match status" value="1"/>
</dbReference>
<feature type="domain" description="HTH cro/C1-type" evidence="1">
    <location>
        <begin position="20"/>
        <end position="49"/>
    </location>
</feature>
<reference evidence="2 3" key="1">
    <citation type="submission" date="2022-02" db="EMBL/GenBank/DDBJ databases">
        <authorList>
            <person name="Min J."/>
        </authorList>
    </citation>
    <scope>NUCLEOTIDE SEQUENCE [LARGE SCALE GENOMIC DNA]</scope>
    <source>
        <strain evidence="2 3">GR10-1</strain>
    </source>
</reference>
<name>A0ABS9SHX0_9BACT</name>
<dbReference type="EMBL" id="JAKWBL010000001">
    <property type="protein sequence ID" value="MCH5597956.1"/>
    <property type="molecule type" value="Genomic_DNA"/>
</dbReference>
<accession>A0ABS9SHX0</accession>
<sequence>MKEKNLLAFSYSSELDNSKLRKIERGEIDIQFSTLIEIAKTYKLTAKNILGFRINTFTED</sequence>
<comment type="caution">
    <text evidence="2">The sequence shown here is derived from an EMBL/GenBank/DDBJ whole genome shotgun (WGS) entry which is preliminary data.</text>
</comment>
<evidence type="ECO:0000313" key="3">
    <source>
        <dbReference type="Proteomes" id="UP001202248"/>
    </source>
</evidence>
<keyword evidence="3" id="KW-1185">Reference proteome</keyword>